<feature type="region of interest" description="Disordered" evidence="2">
    <location>
        <begin position="134"/>
        <end position="199"/>
    </location>
</feature>
<name>A0ABQ4KX09_SIMTE</name>
<dbReference type="PANTHER" id="PTHR39160">
    <property type="entry name" value="CELL WALL-BINDING PROTEIN YOCH"/>
    <property type="match status" value="1"/>
</dbReference>
<sequence length="293" mass="31142">MRKKIIAFFTGAMIVGALAAGQASAAEVYKVQPGDSLWKISQEHGTSIQQLKSWNNLSSDLIFPNQQLHISADAAVNKEKNIDDVYIVKSGDSLWKISQKYGVQVHELKAWNNLSTDLIHPGQKLAVKGDPVPAQTEAVNTPSQQPAPVQKEAAAPEQAQEPAPKQTQEPAPKQSQEPAPEQSQEPVEKETSASSGGNEMTVTATAYTAYCNGCSGVTATGIDLRENPGQKVIAVDPSVIPLGSKVQVEGYGTAIAGDTGGAIKGNKIDIFVPSKSEAMNFGVKKVKIKVLNE</sequence>
<evidence type="ECO:0000256" key="2">
    <source>
        <dbReference type="SAM" id="MobiDB-lite"/>
    </source>
</evidence>
<dbReference type="InterPro" id="IPR036908">
    <property type="entry name" value="RlpA-like_sf"/>
</dbReference>
<accession>A0ABQ4KX09</accession>
<dbReference type="Gene3D" id="3.10.350.10">
    <property type="entry name" value="LysM domain"/>
    <property type="match status" value="2"/>
</dbReference>
<dbReference type="SMART" id="SM00257">
    <property type="entry name" value="LysM"/>
    <property type="match status" value="2"/>
</dbReference>
<proteinExistence type="predicted"/>
<dbReference type="CDD" id="cd00118">
    <property type="entry name" value="LysM"/>
    <property type="match status" value="2"/>
</dbReference>
<comment type="caution">
    <text evidence="5">The sequence shown here is derived from an EMBL/GenBank/DDBJ whole genome shotgun (WGS) entry which is preliminary data.</text>
</comment>
<dbReference type="RefSeq" id="WP_213020415.1">
    <property type="nucleotide sequence ID" value="NZ_BORJ01000004.1"/>
</dbReference>
<dbReference type="PANTHER" id="PTHR39160:SF6">
    <property type="entry name" value="CELL WALL-BINDING PROTEIN YOCH"/>
    <property type="match status" value="1"/>
</dbReference>
<evidence type="ECO:0000256" key="1">
    <source>
        <dbReference type="ARBA" id="ARBA00022729"/>
    </source>
</evidence>
<dbReference type="SUPFAM" id="SSF50685">
    <property type="entry name" value="Barwin-like endoglucanases"/>
    <property type="match status" value="1"/>
</dbReference>
<reference evidence="5 6" key="1">
    <citation type="submission" date="2021-03" db="EMBL/GenBank/DDBJ databases">
        <title>Antimicrobial resistance genes in bacteria isolated from Japanese honey, and their potential for conferring macrolide and lincosamide resistance in the American foulbrood pathogen Paenibacillus larvae.</title>
        <authorList>
            <person name="Okamoto M."/>
            <person name="Kumagai M."/>
            <person name="Kanamori H."/>
            <person name="Takamatsu D."/>
        </authorList>
    </citation>
    <scope>NUCLEOTIDE SEQUENCE [LARGE SCALE GENOMIC DNA]</scope>
    <source>
        <strain evidence="5 6">J6TS1</strain>
    </source>
</reference>
<protein>
    <submittedName>
        <fullName evidence="5">Cell wall-binding protein YocH</fullName>
    </submittedName>
</protein>
<evidence type="ECO:0000256" key="3">
    <source>
        <dbReference type="SAM" id="SignalP"/>
    </source>
</evidence>
<dbReference type="InterPro" id="IPR010611">
    <property type="entry name" value="3D_dom"/>
</dbReference>
<dbReference type="Pfam" id="PF01476">
    <property type="entry name" value="LysM"/>
    <property type="match status" value="2"/>
</dbReference>
<dbReference type="Proteomes" id="UP000680670">
    <property type="component" value="Unassembled WGS sequence"/>
</dbReference>
<dbReference type="PROSITE" id="PS51782">
    <property type="entry name" value="LYSM"/>
    <property type="match status" value="2"/>
</dbReference>
<feature type="signal peptide" evidence="3">
    <location>
        <begin position="1"/>
        <end position="19"/>
    </location>
</feature>
<dbReference type="SUPFAM" id="SSF54106">
    <property type="entry name" value="LysM domain"/>
    <property type="match status" value="2"/>
</dbReference>
<dbReference type="InterPro" id="IPR036779">
    <property type="entry name" value="LysM_dom_sf"/>
</dbReference>
<feature type="domain" description="LysM" evidence="4">
    <location>
        <begin position="27"/>
        <end position="70"/>
    </location>
</feature>
<evidence type="ECO:0000259" key="4">
    <source>
        <dbReference type="PROSITE" id="PS51782"/>
    </source>
</evidence>
<organism evidence="5 6">
    <name type="scientific">Siminovitchia terrae</name>
    <name type="common">Bacillus terrae</name>
    <dbReference type="NCBI Taxonomy" id="1914933"/>
    <lineage>
        <taxon>Bacteria</taxon>
        <taxon>Bacillati</taxon>
        <taxon>Bacillota</taxon>
        <taxon>Bacilli</taxon>
        <taxon>Bacillales</taxon>
        <taxon>Bacillaceae</taxon>
        <taxon>Siminovitchia</taxon>
    </lineage>
</organism>
<evidence type="ECO:0000313" key="6">
    <source>
        <dbReference type="Proteomes" id="UP000680670"/>
    </source>
</evidence>
<keyword evidence="1 3" id="KW-0732">Signal</keyword>
<dbReference type="Gene3D" id="2.40.40.10">
    <property type="entry name" value="RlpA-like domain"/>
    <property type="match status" value="1"/>
</dbReference>
<feature type="chain" id="PRO_5046187027" evidence="3">
    <location>
        <begin position="20"/>
        <end position="293"/>
    </location>
</feature>
<dbReference type="CDD" id="cd22786">
    <property type="entry name" value="DPBB_YuiC-like"/>
    <property type="match status" value="1"/>
</dbReference>
<evidence type="ECO:0000313" key="5">
    <source>
        <dbReference type="EMBL" id="GIN96146.1"/>
    </source>
</evidence>
<dbReference type="InterPro" id="IPR051933">
    <property type="entry name" value="Resuscitation_pf_RpfB"/>
</dbReference>
<dbReference type="EMBL" id="BORJ01000004">
    <property type="protein sequence ID" value="GIN96146.1"/>
    <property type="molecule type" value="Genomic_DNA"/>
</dbReference>
<gene>
    <name evidence="5" type="primary">yocH_2</name>
    <name evidence="5" type="ORF">J6TS1_20160</name>
</gene>
<dbReference type="InterPro" id="IPR018392">
    <property type="entry name" value="LysM"/>
</dbReference>
<dbReference type="Pfam" id="PF06725">
    <property type="entry name" value="3D"/>
    <property type="match status" value="1"/>
</dbReference>
<feature type="compositionally biased region" description="Low complexity" evidence="2">
    <location>
        <begin position="144"/>
        <end position="185"/>
    </location>
</feature>
<keyword evidence="6" id="KW-1185">Reference proteome</keyword>
<feature type="domain" description="LysM" evidence="4">
    <location>
        <begin position="84"/>
        <end position="127"/>
    </location>
</feature>